<comment type="caution">
    <text evidence="2">The sequence shown here is derived from an EMBL/GenBank/DDBJ whole genome shotgun (WGS) entry which is preliminary data.</text>
</comment>
<name>A0A176S3L0_9GAMM</name>
<protein>
    <submittedName>
        <fullName evidence="2">Membrane protein</fullName>
    </submittedName>
</protein>
<feature type="transmembrane region" description="Helical" evidence="1">
    <location>
        <begin position="42"/>
        <end position="62"/>
    </location>
</feature>
<sequence length="139" mass="15591">MSLIVIIIAPRHHQFLMMDGTRTVVISIVMIIVPCPRHHHQFLMMDGTVVMISIPILMATAINGRKNLIVRAPIAMDVIAGGDVRIIIGIQVTGFVSEKVALSTIRLLITLVGKWFAMTRVTHVVVWNREEGDRFRDRA</sequence>
<dbReference type="AlphaFoldDB" id="A0A176S3L0"/>
<keyword evidence="1" id="KW-0812">Transmembrane</keyword>
<organism evidence="2 3">
    <name type="scientific">Candidatus Thiomargarita nelsonii</name>
    <dbReference type="NCBI Taxonomy" id="1003181"/>
    <lineage>
        <taxon>Bacteria</taxon>
        <taxon>Pseudomonadati</taxon>
        <taxon>Pseudomonadota</taxon>
        <taxon>Gammaproteobacteria</taxon>
        <taxon>Thiotrichales</taxon>
        <taxon>Thiotrichaceae</taxon>
        <taxon>Thiomargarita</taxon>
    </lineage>
</organism>
<keyword evidence="3" id="KW-1185">Reference proteome</keyword>
<gene>
    <name evidence="2" type="ORF">THIOM_001700</name>
</gene>
<evidence type="ECO:0000313" key="2">
    <source>
        <dbReference type="EMBL" id="OAD22496.1"/>
    </source>
</evidence>
<evidence type="ECO:0000256" key="1">
    <source>
        <dbReference type="SAM" id="Phobius"/>
    </source>
</evidence>
<keyword evidence="1" id="KW-1133">Transmembrane helix</keyword>
<proteinExistence type="predicted"/>
<keyword evidence="1" id="KW-0472">Membrane</keyword>
<dbReference type="EMBL" id="LUTY01000913">
    <property type="protein sequence ID" value="OAD22496.1"/>
    <property type="molecule type" value="Genomic_DNA"/>
</dbReference>
<dbReference type="Proteomes" id="UP000076962">
    <property type="component" value="Unassembled WGS sequence"/>
</dbReference>
<evidence type="ECO:0000313" key="3">
    <source>
        <dbReference type="Proteomes" id="UP000076962"/>
    </source>
</evidence>
<accession>A0A176S3L0</accession>
<reference evidence="2 3" key="1">
    <citation type="submission" date="2016-05" db="EMBL/GenBank/DDBJ databases">
        <title>Single-cell genome of chain-forming Candidatus Thiomargarita nelsonii and comparison to other large sulfur-oxidizing bacteria.</title>
        <authorList>
            <person name="Winkel M."/>
            <person name="Salman V."/>
            <person name="Woyke T."/>
            <person name="Schulz-Vogt H."/>
            <person name="Richter M."/>
            <person name="Flood B."/>
            <person name="Bailey J."/>
            <person name="Amann R."/>
            <person name="Mussmann M."/>
        </authorList>
    </citation>
    <scope>NUCLEOTIDE SEQUENCE [LARGE SCALE GENOMIC DNA]</scope>
    <source>
        <strain evidence="2 3">THI036</strain>
    </source>
</reference>
<feature type="transmembrane region" description="Helical" evidence="1">
    <location>
        <begin position="15"/>
        <end position="35"/>
    </location>
</feature>